<dbReference type="PANTHER" id="PTHR30485:SF2">
    <property type="entry name" value="BLL0597 PROTEIN"/>
    <property type="match status" value="1"/>
</dbReference>
<evidence type="ECO:0000256" key="5">
    <source>
        <dbReference type="ARBA" id="ARBA00023136"/>
    </source>
</evidence>
<feature type="domain" description="Cytochrome b561 bacterial/Ni-hydrogenase" evidence="7">
    <location>
        <begin position="7"/>
        <end position="167"/>
    </location>
</feature>
<feature type="transmembrane region" description="Helical" evidence="6">
    <location>
        <begin position="38"/>
        <end position="56"/>
    </location>
</feature>
<dbReference type="EMBL" id="JAYLLH010000008">
    <property type="protein sequence ID" value="MEC3861121.1"/>
    <property type="molecule type" value="Genomic_DNA"/>
</dbReference>
<keyword evidence="2" id="KW-1003">Cell membrane</keyword>
<gene>
    <name evidence="8" type="ORF">VK792_07485</name>
</gene>
<evidence type="ECO:0000256" key="1">
    <source>
        <dbReference type="ARBA" id="ARBA00004651"/>
    </source>
</evidence>
<evidence type="ECO:0000256" key="2">
    <source>
        <dbReference type="ARBA" id="ARBA00022475"/>
    </source>
</evidence>
<dbReference type="Gene3D" id="1.20.950.20">
    <property type="entry name" value="Transmembrane di-heme cytochromes, Chain C"/>
    <property type="match status" value="1"/>
</dbReference>
<evidence type="ECO:0000256" key="3">
    <source>
        <dbReference type="ARBA" id="ARBA00022692"/>
    </source>
</evidence>
<evidence type="ECO:0000313" key="9">
    <source>
        <dbReference type="Proteomes" id="UP001348149"/>
    </source>
</evidence>
<name>A0ABU6HFH0_9RHOB</name>
<keyword evidence="5 6" id="KW-0472">Membrane</keyword>
<evidence type="ECO:0000313" key="8">
    <source>
        <dbReference type="EMBL" id="MEC3861121.1"/>
    </source>
</evidence>
<evidence type="ECO:0000256" key="4">
    <source>
        <dbReference type="ARBA" id="ARBA00022989"/>
    </source>
</evidence>
<dbReference type="SUPFAM" id="SSF81342">
    <property type="entry name" value="Transmembrane di-heme cytochromes"/>
    <property type="match status" value="1"/>
</dbReference>
<evidence type="ECO:0000256" key="6">
    <source>
        <dbReference type="SAM" id="Phobius"/>
    </source>
</evidence>
<comment type="subcellular location">
    <subcellularLocation>
        <location evidence="1">Cell membrane</location>
        <topology evidence="1">Multi-pass membrane protein</topology>
    </subcellularLocation>
</comment>
<dbReference type="InterPro" id="IPR011577">
    <property type="entry name" value="Cyt_b561_bac/Ni-Hgenase"/>
</dbReference>
<evidence type="ECO:0000259" key="7">
    <source>
        <dbReference type="Pfam" id="PF01292"/>
    </source>
</evidence>
<dbReference type="RefSeq" id="WP_326296811.1">
    <property type="nucleotide sequence ID" value="NZ_JAYLLH010000008.1"/>
</dbReference>
<reference evidence="8 9" key="1">
    <citation type="submission" date="2024-01" db="EMBL/GenBank/DDBJ databases">
        <title>Mesobacterium rodlantinim sp. nov., isolated from shallow sea hydrothermal systems off Kueishantao Island.</title>
        <authorList>
            <person name="Su Z."/>
            <person name="Tang K."/>
        </authorList>
    </citation>
    <scope>NUCLEOTIDE SEQUENCE [LARGE SCALE GENOMIC DNA]</scope>
    <source>
        <strain evidence="8 9">TK19101</strain>
    </source>
</reference>
<organism evidence="8 9">
    <name type="scientific">Mesobacterium hydrothermale</name>
    <dbReference type="NCBI Taxonomy" id="3111907"/>
    <lineage>
        <taxon>Bacteria</taxon>
        <taxon>Pseudomonadati</taxon>
        <taxon>Pseudomonadota</taxon>
        <taxon>Alphaproteobacteria</taxon>
        <taxon>Rhodobacterales</taxon>
        <taxon>Roseobacteraceae</taxon>
        <taxon>Mesobacterium</taxon>
    </lineage>
</organism>
<feature type="transmembrane region" description="Helical" evidence="6">
    <location>
        <begin position="9"/>
        <end position="26"/>
    </location>
</feature>
<keyword evidence="3 6" id="KW-0812">Transmembrane</keyword>
<keyword evidence="9" id="KW-1185">Reference proteome</keyword>
<accession>A0ABU6HFH0</accession>
<dbReference type="Pfam" id="PF01292">
    <property type="entry name" value="Ni_hydr_CYTB"/>
    <property type="match status" value="1"/>
</dbReference>
<dbReference type="PANTHER" id="PTHR30485">
    <property type="entry name" value="NI/FE-HYDROGENASE 1 B-TYPE CYTOCHROME SUBUNIT"/>
    <property type="match status" value="1"/>
</dbReference>
<dbReference type="InterPro" id="IPR016174">
    <property type="entry name" value="Di-haem_cyt_TM"/>
</dbReference>
<dbReference type="Proteomes" id="UP001348149">
    <property type="component" value="Unassembled WGS sequence"/>
</dbReference>
<proteinExistence type="predicted"/>
<sequence length="179" mass="20111">MTEHRIWDPFVRVFHWALVGLFAANALYTNPEKTPHEYIGYTIAALVGLRMIWGLIGSRHARFSDFLPSMSGVLQQITDIATGRHRIHLGHTPLGALMIYNLIATIAGICLTGWMMTTNTFWGVDWVEKTHEVLVTWAEISVVLHVVAVIWESRRTGINLPRAMVTGVKRIPEGHSTDA</sequence>
<dbReference type="InterPro" id="IPR051542">
    <property type="entry name" value="Hydrogenase_cytochrome"/>
</dbReference>
<feature type="transmembrane region" description="Helical" evidence="6">
    <location>
        <begin position="134"/>
        <end position="151"/>
    </location>
</feature>
<keyword evidence="4 6" id="KW-1133">Transmembrane helix</keyword>
<comment type="caution">
    <text evidence="8">The sequence shown here is derived from an EMBL/GenBank/DDBJ whole genome shotgun (WGS) entry which is preliminary data.</text>
</comment>
<protein>
    <submittedName>
        <fullName evidence="8">Cytochrome b/b6 domain-containing protein</fullName>
    </submittedName>
</protein>
<feature type="transmembrane region" description="Helical" evidence="6">
    <location>
        <begin position="94"/>
        <end position="114"/>
    </location>
</feature>